<feature type="domain" description="VWFA" evidence="1">
    <location>
        <begin position="2"/>
        <end position="179"/>
    </location>
</feature>
<dbReference type="OrthoDB" id="6132182at2759"/>
<evidence type="ECO:0000313" key="2">
    <source>
        <dbReference type="EMBL" id="OQV25444.1"/>
    </source>
</evidence>
<accession>A0A1W0XD86</accession>
<dbReference type="Gene3D" id="3.40.50.410">
    <property type="entry name" value="von Willebrand factor, type A domain"/>
    <property type="match status" value="1"/>
</dbReference>
<dbReference type="InterPro" id="IPR050525">
    <property type="entry name" value="ECM_Assembly_Org"/>
</dbReference>
<dbReference type="PROSITE" id="PS50234">
    <property type="entry name" value="VWFA"/>
    <property type="match status" value="1"/>
</dbReference>
<evidence type="ECO:0000313" key="3">
    <source>
        <dbReference type="Proteomes" id="UP000192578"/>
    </source>
</evidence>
<dbReference type="Proteomes" id="UP000192578">
    <property type="component" value="Unassembled WGS sequence"/>
</dbReference>
<comment type="caution">
    <text evidence="2">The sequence shown here is derived from an EMBL/GenBank/DDBJ whole genome shotgun (WGS) entry which is preliminary data.</text>
</comment>
<name>A0A1W0XD86_HYPEX</name>
<evidence type="ECO:0000259" key="1">
    <source>
        <dbReference type="PROSITE" id="PS50234"/>
    </source>
</evidence>
<dbReference type="PANTHER" id="PTHR24020:SF20">
    <property type="entry name" value="PH DOMAIN-CONTAINING PROTEIN"/>
    <property type="match status" value="1"/>
</dbReference>
<keyword evidence="3" id="KW-1185">Reference proteome</keyword>
<organism evidence="2 3">
    <name type="scientific">Hypsibius exemplaris</name>
    <name type="common">Freshwater tardigrade</name>
    <dbReference type="NCBI Taxonomy" id="2072580"/>
    <lineage>
        <taxon>Eukaryota</taxon>
        <taxon>Metazoa</taxon>
        <taxon>Ecdysozoa</taxon>
        <taxon>Tardigrada</taxon>
        <taxon>Eutardigrada</taxon>
        <taxon>Parachela</taxon>
        <taxon>Hypsibioidea</taxon>
        <taxon>Hypsibiidae</taxon>
        <taxon>Hypsibius</taxon>
    </lineage>
</organism>
<dbReference type="CDD" id="cd01450">
    <property type="entry name" value="vWFA_subfamily_ECM"/>
    <property type="match status" value="1"/>
</dbReference>
<reference evidence="3" key="1">
    <citation type="submission" date="2017-01" db="EMBL/GenBank/DDBJ databases">
        <title>Comparative genomics of anhydrobiosis in the tardigrade Hypsibius dujardini.</title>
        <authorList>
            <person name="Yoshida Y."/>
            <person name="Koutsovoulos G."/>
            <person name="Laetsch D."/>
            <person name="Stevens L."/>
            <person name="Kumar S."/>
            <person name="Horikawa D."/>
            <person name="Ishino K."/>
            <person name="Komine S."/>
            <person name="Tomita M."/>
            <person name="Blaxter M."/>
            <person name="Arakawa K."/>
        </authorList>
    </citation>
    <scope>NUCLEOTIDE SEQUENCE [LARGE SCALE GENOMIC DNA]</scope>
    <source>
        <strain evidence="3">Z151</strain>
    </source>
</reference>
<dbReference type="SUPFAM" id="SSF53300">
    <property type="entry name" value="vWA-like"/>
    <property type="match status" value="1"/>
</dbReference>
<dbReference type="InterPro" id="IPR036465">
    <property type="entry name" value="vWFA_dom_sf"/>
</dbReference>
<proteinExistence type="predicted"/>
<dbReference type="PANTHER" id="PTHR24020">
    <property type="entry name" value="COLLAGEN ALPHA"/>
    <property type="match status" value="1"/>
</dbReference>
<dbReference type="SMART" id="SM00327">
    <property type="entry name" value="VWA"/>
    <property type="match status" value="1"/>
</dbReference>
<protein>
    <recommendedName>
        <fullName evidence="1">VWFA domain-containing protein</fullName>
    </recommendedName>
</protein>
<dbReference type="AlphaFoldDB" id="A0A1W0XD86"/>
<dbReference type="InterPro" id="IPR002035">
    <property type="entry name" value="VWF_A"/>
</dbReference>
<dbReference type="Pfam" id="PF00092">
    <property type="entry name" value="VWA"/>
    <property type="match status" value="1"/>
</dbReference>
<dbReference type="PRINTS" id="PR00453">
    <property type="entry name" value="VWFADOMAIN"/>
</dbReference>
<sequence>MDLSIVLDGSGSVGATAFREALGFVNNLIETFSSANSTVAGDAGVRFAFMVYSNWQEIRFRLNNALTPAEMRRRVSTTYYPEGGTNTGAAITAAVNMFNQSGPIRPGVAKVITVFTDGQSGDAVVDPASFAGRNEIDTFGVGIGTNINQLELTQIAQGRDDRTFMLSNFAGLAEFFRTMNEETCKIPQKPVLGAVTQDQVVKAEKRFFVFALPEEGITVVLDNKNGSTVSYYSYTDDTPSSAFNDGIINGTTHIPYRELSPKDTPQIYISVIGEEDTNNYEISVAQYESTPPPTTTPIPITVVATTPVLTAGPNTTTTSGATAIAVVNALFVWLSTTLMLSQ</sequence>
<gene>
    <name evidence="2" type="ORF">BV898_00385</name>
</gene>
<dbReference type="EMBL" id="MTYJ01000002">
    <property type="protein sequence ID" value="OQV25444.1"/>
    <property type="molecule type" value="Genomic_DNA"/>
</dbReference>